<dbReference type="Proteomes" id="UP000672602">
    <property type="component" value="Unassembled WGS sequence"/>
</dbReference>
<proteinExistence type="predicted"/>
<evidence type="ECO:0000259" key="2">
    <source>
        <dbReference type="PROSITE" id="PS50943"/>
    </source>
</evidence>
<feature type="region of interest" description="Disordered" evidence="1">
    <location>
        <begin position="239"/>
        <end position="258"/>
    </location>
</feature>
<evidence type="ECO:0000313" key="4">
    <source>
        <dbReference type="Proteomes" id="UP000672602"/>
    </source>
</evidence>
<name>A0A8J7V184_9PROT</name>
<dbReference type="SUPFAM" id="SSF47413">
    <property type="entry name" value="lambda repressor-like DNA-binding domains"/>
    <property type="match status" value="1"/>
</dbReference>
<dbReference type="RefSeq" id="WP_210680150.1">
    <property type="nucleotide sequence ID" value="NZ_JAGMWN010000001.1"/>
</dbReference>
<organism evidence="3 4">
    <name type="scientific">Marivibrio halodurans</name>
    <dbReference type="NCBI Taxonomy" id="2039722"/>
    <lineage>
        <taxon>Bacteria</taxon>
        <taxon>Pseudomonadati</taxon>
        <taxon>Pseudomonadota</taxon>
        <taxon>Alphaproteobacteria</taxon>
        <taxon>Rhodospirillales</taxon>
        <taxon>Rhodospirillaceae</taxon>
        <taxon>Marivibrio</taxon>
    </lineage>
</organism>
<dbReference type="GO" id="GO:0003677">
    <property type="term" value="F:DNA binding"/>
    <property type="evidence" value="ECO:0007669"/>
    <property type="project" value="InterPro"/>
</dbReference>
<protein>
    <submittedName>
        <fullName evidence="3">Helix-turn-helix transcriptional regulator</fullName>
    </submittedName>
</protein>
<dbReference type="AlphaFoldDB" id="A0A8J7V184"/>
<sequence>MITPAQIRAGRAMINAKQSELARAAGVSLATLNNIERGIGDPRVSTLEAIERALAGGGVEIDQDATSQSVRLLSLSRPSAYETYFASQRILELIGPESLLKVDRLLFFARWDHAASETGERHRVCLLIEGKTRAVLFDQVKFTLNGGARAAEVAGILLAAYGLHGDSLYYLPDVMEDTTIAPLDEAVRRLRGMTWRPMAHPKPFVDVFDDWNKRAAAFAGREGHPFHALVRRLDRDPSGEGEIAWVDSSPEGDEGAGA</sequence>
<dbReference type="SMART" id="SM00530">
    <property type="entry name" value="HTH_XRE"/>
    <property type="match status" value="1"/>
</dbReference>
<feature type="domain" description="HTH cro/C1-type" evidence="2">
    <location>
        <begin position="18"/>
        <end position="54"/>
    </location>
</feature>
<comment type="caution">
    <text evidence="3">The sequence shown here is derived from an EMBL/GenBank/DDBJ whole genome shotgun (WGS) entry which is preliminary data.</text>
</comment>
<evidence type="ECO:0000313" key="3">
    <source>
        <dbReference type="EMBL" id="MBP5855567.1"/>
    </source>
</evidence>
<dbReference type="PROSITE" id="PS50943">
    <property type="entry name" value="HTH_CROC1"/>
    <property type="match status" value="1"/>
</dbReference>
<dbReference type="Pfam" id="PF01381">
    <property type="entry name" value="HTH_3"/>
    <property type="match status" value="1"/>
</dbReference>
<evidence type="ECO:0000256" key="1">
    <source>
        <dbReference type="SAM" id="MobiDB-lite"/>
    </source>
</evidence>
<reference evidence="3" key="1">
    <citation type="submission" date="2021-04" db="EMBL/GenBank/DDBJ databases">
        <authorList>
            <person name="Zhang D.-C."/>
        </authorList>
    </citation>
    <scope>NUCLEOTIDE SEQUENCE</scope>
    <source>
        <strain evidence="3">CGMCC 1.15697</strain>
    </source>
</reference>
<dbReference type="Gene3D" id="1.10.260.40">
    <property type="entry name" value="lambda repressor-like DNA-binding domains"/>
    <property type="match status" value="1"/>
</dbReference>
<keyword evidence="4" id="KW-1185">Reference proteome</keyword>
<accession>A0A8J7V184</accession>
<dbReference type="CDD" id="cd00093">
    <property type="entry name" value="HTH_XRE"/>
    <property type="match status" value="1"/>
</dbReference>
<gene>
    <name evidence="3" type="ORF">KAJ83_00990</name>
</gene>
<dbReference type="InterPro" id="IPR001387">
    <property type="entry name" value="Cro/C1-type_HTH"/>
</dbReference>
<dbReference type="EMBL" id="JAGMWN010000001">
    <property type="protein sequence ID" value="MBP5855567.1"/>
    <property type="molecule type" value="Genomic_DNA"/>
</dbReference>
<dbReference type="InterPro" id="IPR010982">
    <property type="entry name" value="Lambda_DNA-bd_dom_sf"/>
</dbReference>